<sequence>MENTNQTPSANPEANQLPEANSLPDGFVDSCSADPKAEEEKPELADYKEEKLVEPDERPELIIDDLQVGKSLAVASENEGNKEKKEVIVSEMAGSSCKEEQSLRKSHVEGSASQVVDVKETSSQPSAGKNKKEASEVKRKSSKRTFKSEQEFLEFTLKYQQVLAERDSAITVRDKLESLCRELQRQNKMLMDECRRVSTEGQNLRLDLSNRFQDAIKEVSHKLEEQKDECLSRLEENDMLKIKIKELADQYALSEQQYAQKLKQKTLELQLADLKLKQHEEKLIQEQSRMKLYAEQVSELLATEKNLRLQLTADGEKFQQFQEALLKSNEVFETFKQEIEKMAKSIKELKKENTFLKGKCEKSDISLIELVEEREHLKKQLEKTRNQKEKLEALCRSLQAERKANASASSSSDAVAV</sequence>
<proteinExistence type="predicted"/>
<gene>
    <name evidence="1" type="ORF">M9H77_34682</name>
</gene>
<reference evidence="2" key="1">
    <citation type="journal article" date="2023" name="Nat. Plants">
        <title>Single-cell RNA sequencing provides a high-resolution roadmap for understanding the multicellular compartmentation of specialized metabolism.</title>
        <authorList>
            <person name="Sun S."/>
            <person name="Shen X."/>
            <person name="Li Y."/>
            <person name="Li Y."/>
            <person name="Wang S."/>
            <person name="Li R."/>
            <person name="Zhang H."/>
            <person name="Shen G."/>
            <person name="Guo B."/>
            <person name="Wei J."/>
            <person name="Xu J."/>
            <person name="St-Pierre B."/>
            <person name="Chen S."/>
            <person name="Sun C."/>
        </authorList>
    </citation>
    <scope>NUCLEOTIDE SEQUENCE [LARGE SCALE GENOMIC DNA]</scope>
</reference>
<evidence type="ECO:0000313" key="2">
    <source>
        <dbReference type="Proteomes" id="UP001060085"/>
    </source>
</evidence>
<protein>
    <submittedName>
        <fullName evidence="1">Uncharacterized protein</fullName>
    </submittedName>
</protein>
<organism evidence="1 2">
    <name type="scientific">Catharanthus roseus</name>
    <name type="common">Madagascar periwinkle</name>
    <name type="synonym">Vinca rosea</name>
    <dbReference type="NCBI Taxonomy" id="4058"/>
    <lineage>
        <taxon>Eukaryota</taxon>
        <taxon>Viridiplantae</taxon>
        <taxon>Streptophyta</taxon>
        <taxon>Embryophyta</taxon>
        <taxon>Tracheophyta</taxon>
        <taxon>Spermatophyta</taxon>
        <taxon>Magnoliopsida</taxon>
        <taxon>eudicotyledons</taxon>
        <taxon>Gunneridae</taxon>
        <taxon>Pentapetalae</taxon>
        <taxon>asterids</taxon>
        <taxon>lamiids</taxon>
        <taxon>Gentianales</taxon>
        <taxon>Apocynaceae</taxon>
        <taxon>Rauvolfioideae</taxon>
        <taxon>Vinceae</taxon>
        <taxon>Catharanthinae</taxon>
        <taxon>Catharanthus</taxon>
    </lineage>
</organism>
<accession>A0ACB9ZR34</accession>
<name>A0ACB9ZR34_CATRO</name>
<evidence type="ECO:0000313" key="1">
    <source>
        <dbReference type="EMBL" id="KAI5648677.1"/>
    </source>
</evidence>
<keyword evidence="2" id="KW-1185">Reference proteome</keyword>
<dbReference type="Proteomes" id="UP001060085">
    <property type="component" value="Linkage Group LG08"/>
</dbReference>
<dbReference type="EMBL" id="CM044708">
    <property type="protein sequence ID" value="KAI5648677.1"/>
    <property type="molecule type" value="Genomic_DNA"/>
</dbReference>
<comment type="caution">
    <text evidence="1">The sequence shown here is derived from an EMBL/GenBank/DDBJ whole genome shotgun (WGS) entry which is preliminary data.</text>
</comment>